<reference evidence="6" key="1">
    <citation type="submission" date="2016-10" db="EMBL/GenBank/DDBJ databases">
        <authorList>
            <person name="Varghese N."/>
            <person name="Submissions S."/>
        </authorList>
    </citation>
    <scope>NUCLEOTIDE SEQUENCE [LARGE SCALE GENOMIC DNA]</scope>
    <source>
        <strain evidence="6">DSM 44718</strain>
    </source>
</reference>
<protein>
    <submittedName>
        <fullName evidence="5">Diadenosine tetraphosphate (Ap4A) hydrolase</fullName>
    </submittedName>
</protein>
<dbReference type="InterPro" id="IPR036265">
    <property type="entry name" value="HIT-like_sf"/>
</dbReference>
<dbReference type="PANTHER" id="PTHR46648">
    <property type="entry name" value="HIT FAMILY PROTEIN 1"/>
    <property type="match status" value="1"/>
</dbReference>
<dbReference type="InterPro" id="IPR011146">
    <property type="entry name" value="HIT-like"/>
</dbReference>
<evidence type="ECO:0000313" key="6">
    <source>
        <dbReference type="Proteomes" id="UP000199632"/>
    </source>
</evidence>
<keyword evidence="6" id="KW-1185">Reference proteome</keyword>
<keyword evidence="5" id="KW-0378">Hydrolase</keyword>
<dbReference type="Proteomes" id="UP000199632">
    <property type="component" value="Unassembled WGS sequence"/>
</dbReference>
<organism evidence="5 6">
    <name type="scientific">Asanoa ishikariensis</name>
    <dbReference type="NCBI Taxonomy" id="137265"/>
    <lineage>
        <taxon>Bacteria</taxon>
        <taxon>Bacillati</taxon>
        <taxon>Actinomycetota</taxon>
        <taxon>Actinomycetes</taxon>
        <taxon>Micromonosporales</taxon>
        <taxon>Micromonosporaceae</taxon>
        <taxon>Asanoa</taxon>
    </lineage>
</organism>
<accession>A0A1H3T3F3</accession>
<dbReference type="GO" id="GO:0009117">
    <property type="term" value="P:nucleotide metabolic process"/>
    <property type="evidence" value="ECO:0007669"/>
    <property type="project" value="TreeGrafter"/>
</dbReference>
<dbReference type="GO" id="GO:0016787">
    <property type="term" value="F:hydrolase activity"/>
    <property type="evidence" value="ECO:0007669"/>
    <property type="project" value="UniProtKB-KW"/>
</dbReference>
<dbReference type="InterPro" id="IPR001310">
    <property type="entry name" value="Histidine_triad_HIT"/>
</dbReference>
<evidence type="ECO:0000259" key="4">
    <source>
        <dbReference type="PROSITE" id="PS51084"/>
    </source>
</evidence>
<name>A0A1H3T3F3_9ACTN</name>
<dbReference type="STRING" id="137265.SAMN05421684_5100"/>
<gene>
    <name evidence="5" type="ORF">SAMN05421684_5100</name>
</gene>
<dbReference type="PANTHER" id="PTHR46648:SF1">
    <property type="entry name" value="ADENOSINE 5'-MONOPHOSPHORAMIDASE HNT1"/>
    <property type="match status" value="1"/>
</dbReference>
<dbReference type="PROSITE" id="PS51084">
    <property type="entry name" value="HIT_2"/>
    <property type="match status" value="1"/>
</dbReference>
<dbReference type="Gene3D" id="3.30.428.10">
    <property type="entry name" value="HIT-like"/>
    <property type="match status" value="1"/>
</dbReference>
<evidence type="ECO:0000256" key="2">
    <source>
        <dbReference type="PIRSR" id="PIRSR601310-3"/>
    </source>
</evidence>
<dbReference type="EMBL" id="FNQB01000003">
    <property type="protein sequence ID" value="SDZ44371.1"/>
    <property type="molecule type" value="Genomic_DNA"/>
</dbReference>
<evidence type="ECO:0000313" key="5">
    <source>
        <dbReference type="EMBL" id="SDZ44371.1"/>
    </source>
</evidence>
<feature type="short sequence motif" description="Histidine triad motif" evidence="2 3">
    <location>
        <begin position="94"/>
        <end position="98"/>
    </location>
</feature>
<dbReference type="PRINTS" id="PR00332">
    <property type="entry name" value="HISTRIAD"/>
</dbReference>
<dbReference type="Pfam" id="PF01230">
    <property type="entry name" value="HIT"/>
    <property type="match status" value="1"/>
</dbReference>
<proteinExistence type="predicted"/>
<dbReference type="SUPFAM" id="SSF54197">
    <property type="entry name" value="HIT-like"/>
    <property type="match status" value="1"/>
</dbReference>
<feature type="domain" description="HIT" evidence="4">
    <location>
        <begin position="7"/>
        <end position="110"/>
    </location>
</feature>
<feature type="active site" description="Tele-AMP-histidine intermediate" evidence="1">
    <location>
        <position position="96"/>
    </location>
</feature>
<evidence type="ECO:0000256" key="3">
    <source>
        <dbReference type="PROSITE-ProRule" id="PRU00464"/>
    </source>
</evidence>
<dbReference type="AlphaFoldDB" id="A0A1H3T3F3"/>
<sequence>MAVMPSVFSMVIAGDLPGRFVYRDDRVVAFLSIAPLTQGHTLVVPVAEVDDWTTLDPELWSHVTSVAALLGRAVRKAFDAPRAGLVIAGFEVRHAHVHVFPAHGMADFDFANVRHDPPESELDEAQRRIVAALE</sequence>
<evidence type="ECO:0000256" key="1">
    <source>
        <dbReference type="PIRSR" id="PIRSR601310-1"/>
    </source>
</evidence>